<evidence type="ECO:0000313" key="1">
    <source>
        <dbReference type="EMBL" id="RNA02290.1"/>
    </source>
</evidence>
<reference evidence="1 2" key="1">
    <citation type="journal article" date="2018" name="Sci. Rep.">
        <title>Genomic signatures of local adaptation to the degree of environmental predictability in rotifers.</title>
        <authorList>
            <person name="Franch-Gras L."/>
            <person name="Hahn C."/>
            <person name="Garcia-Roger E.M."/>
            <person name="Carmona M.J."/>
            <person name="Serra M."/>
            <person name="Gomez A."/>
        </authorList>
    </citation>
    <scope>NUCLEOTIDE SEQUENCE [LARGE SCALE GENOMIC DNA]</scope>
    <source>
        <strain evidence="1">HYR1</strain>
    </source>
</reference>
<sequence length="283" mass="32714">MLENLNMKPAHPAYHWLKTSYAYGLVCSLRYVNLQSENSKINNCGIEDLECKTENSIFIWNKTIINKCPFRRLDAMSLNTPFDNIFSNSLGNLIFKIINKSVYCDIEMFETSEGLFFTKNKTNLAKSKNEIGTIHELLLADTDNIELKTYNLIDKLKENICLNKLGYLKIMSLVEDNFDILKDTDHDIITYSRYGIVYVPVCTVIEKITIENNADCYKDPKVKFQINGTESYGHLTQSSIIRKESKLISCDDRTKDFEITYWKKGIEINNEISELDMIKKGTQ</sequence>
<comment type="caution">
    <text evidence="1">The sequence shown here is derived from an EMBL/GenBank/DDBJ whole genome shotgun (WGS) entry which is preliminary data.</text>
</comment>
<name>A0A3M7PTA8_BRAPC</name>
<accession>A0A3M7PTA8</accession>
<keyword evidence="2" id="KW-1185">Reference proteome</keyword>
<dbReference type="AlphaFoldDB" id="A0A3M7PTA8"/>
<gene>
    <name evidence="1" type="ORF">BpHYR1_052601</name>
</gene>
<dbReference type="Proteomes" id="UP000276133">
    <property type="component" value="Unassembled WGS sequence"/>
</dbReference>
<proteinExistence type="predicted"/>
<dbReference type="EMBL" id="REGN01008935">
    <property type="protein sequence ID" value="RNA02290.1"/>
    <property type="molecule type" value="Genomic_DNA"/>
</dbReference>
<protein>
    <submittedName>
        <fullName evidence="1">Uncharacterized protein</fullName>
    </submittedName>
</protein>
<evidence type="ECO:0000313" key="2">
    <source>
        <dbReference type="Proteomes" id="UP000276133"/>
    </source>
</evidence>
<organism evidence="1 2">
    <name type="scientific">Brachionus plicatilis</name>
    <name type="common">Marine rotifer</name>
    <name type="synonym">Brachionus muelleri</name>
    <dbReference type="NCBI Taxonomy" id="10195"/>
    <lineage>
        <taxon>Eukaryota</taxon>
        <taxon>Metazoa</taxon>
        <taxon>Spiralia</taxon>
        <taxon>Gnathifera</taxon>
        <taxon>Rotifera</taxon>
        <taxon>Eurotatoria</taxon>
        <taxon>Monogononta</taxon>
        <taxon>Pseudotrocha</taxon>
        <taxon>Ploima</taxon>
        <taxon>Brachionidae</taxon>
        <taxon>Brachionus</taxon>
    </lineage>
</organism>